<protein>
    <submittedName>
        <fullName evidence="4">Diguanylate cyclase</fullName>
    </submittedName>
</protein>
<dbReference type="InterPro" id="IPR000160">
    <property type="entry name" value="GGDEF_dom"/>
</dbReference>
<keyword evidence="5" id="KW-1185">Reference proteome</keyword>
<keyword evidence="2" id="KW-0812">Transmembrane</keyword>
<keyword evidence="2" id="KW-1133">Transmembrane helix</keyword>
<dbReference type="InterPro" id="IPR050469">
    <property type="entry name" value="Diguanylate_Cyclase"/>
</dbReference>
<dbReference type="EMBL" id="VIFX01000066">
    <property type="protein sequence ID" value="TQR82625.1"/>
    <property type="molecule type" value="Genomic_DNA"/>
</dbReference>
<feature type="domain" description="GGDEF" evidence="3">
    <location>
        <begin position="259"/>
        <end position="385"/>
    </location>
</feature>
<evidence type="ECO:0000313" key="4">
    <source>
        <dbReference type="EMBL" id="TQR82625.1"/>
    </source>
</evidence>
<dbReference type="Proteomes" id="UP000315759">
    <property type="component" value="Unassembled WGS sequence"/>
</dbReference>
<proteinExistence type="predicted"/>
<dbReference type="Gene3D" id="3.30.70.270">
    <property type="match status" value="1"/>
</dbReference>
<reference evidence="4 5" key="1">
    <citation type="submission" date="2018-10" db="EMBL/GenBank/DDBJ databases">
        <title>Draft genome of Mycobacterium hodleri strain B.</title>
        <authorList>
            <person name="Amande T.J."/>
            <person name="Mcgenity T.J."/>
        </authorList>
    </citation>
    <scope>NUCLEOTIDE SEQUENCE [LARGE SCALE GENOMIC DNA]</scope>
    <source>
        <strain evidence="4 5">B</strain>
    </source>
</reference>
<sequence length="387" mass="41464">MSKYGVSTIRERSAGGSLPETSEITPVSIDASRSLLTQWWMQRDEYEWRIDFLRSRGLLPVLRHLIAGIGAMMGTLSALNVYAPPGGDDAIVRIGWAVVAVGSFGWAARWAFRPWPTARASAALLVFVDVIMTMSALLFGDPNLAMSGIPILLCAGGYVVFFHGPRLHVAHIAWCTVAVVGIAIWLASTTPGDGLQLAISRAVIALLVTVCILPALQFGFWLLQGSSMQSLTDPLTDLTNRRGVDVAVKRLNVTASTDPHLSALLIDVDGFKTVNDTLGHAVGDEVLIRTARSIRKSVRNDAIVARWGGEEFLMVDRMATDQAAVVAERIRAAVSATGDPTVTVSIGVATCRPSESDLREVIEAADAAMYDAKATGGNRVVLAESVR</sequence>
<evidence type="ECO:0000259" key="3">
    <source>
        <dbReference type="PROSITE" id="PS50887"/>
    </source>
</evidence>
<feature type="transmembrane region" description="Helical" evidence="2">
    <location>
        <begin position="120"/>
        <end position="138"/>
    </location>
</feature>
<dbReference type="SMART" id="SM00267">
    <property type="entry name" value="GGDEF"/>
    <property type="match status" value="1"/>
</dbReference>
<feature type="transmembrane region" description="Helical" evidence="2">
    <location>
        <begin position="144"/>
        <end position="162"/>
    </location>
</feature>
<dbReference type="NCBIfam" id="TIGR00254">
    <property type="entry name" value="GGDEF"/>
    <property type="match status" value="1"/>
</dbReference>
<dbReference type="GO" id="GO:0005886">
    <property type="term" value="C:plasma membrane"/>
    <property type="evidence" value="ECO:0007669"/>
    <property type="project" value="TreeGrafter"/>
</dbReference>
<dbReference type="GO" id="GO:0052621">
    <property type="term" value="F:diguanylate cyclase activity"/>
    <property type="evidence" value="ECO:0007669"/>
    <property type="project" value="TreeGrafter"/>
</dbReference>
<dbReference type="CDD" id="cd01949">
    <property type="entry name" value="GGDEF"/>
    <property type="match status" value="1"/>
</dbReference>
<dbReference type="FunFam" id="3.30.70.270:FF:000001">
    <property type="entry name" value="Diguanylate cyclase domain protein"/>
    <property type="match status" value="1"/>
</dbReference>
<evidence type="ECO:0000256" key="2">
    <source>
        <dbReference type="SAM" id="Phobius"/>
    </source>
</evidence>
<dbReference type="PANTHER" id="PTHR45138:SF9">
    <property type="entry name" value="DIGUANYLATE CYCLASE DGCM-RELATED"/>
    <property type="match status" value="1"/>
</dbReference>
<feature type="transmembrane region" description="Helical" evidence="2">
    <location>
        <begin position="169"/>
        <end position="187"/>
    </location>
</feature>
<dbReference type="SUPFAM" id="SSF55073">
    <property type="entry name" value="Nucleotide cyclase"/>
    <property type="match status" value="1"/>
</dbReference>
<keyword evidence="2" id="KW-0472">Membrane</keyword>
<gene>
    <name evidence="4" type="ORF">D8S82_31250</name>
</gene>
<accession>A0A544VRL3</accession>
<evidence type="ECO:0000256" key="1">
    <source>
        <dbReference type="SAM" id="MobiDB-lite"/>
    </source>
</evidence>
<organism evidence="4 5">
    <name type="scientific">Mycolicibacterium hodleri</name>
    <dbReference type="NCBI Taxonomy" id="49897"/>
    <lineage>
        <taxon>Bacteria</taxon>
        <taxon>Bacillati</taxon>
        <taxon>Actinomycetota</taxon>
        <taxon>Actinomycetes</taxon>
        <taxon>Mycobacteriales</taxon>
        <taxon>Mycobacteriaceae</taxon>
        <taxon>Mycolicibacterium</taxon>
    </lineage>
</organism>
<feature type="region of interest" description="Disordered" evidence="1">
    <location>
        <begin position="1"/>
        <end position="21"/>
    </location>
</feature>
<dbReference type="PROSITE" id="PS50887">
    <property type="entry name" value="GGDEF"/>
    <property type="match status" value="1"/>
</dbReference>
<name>A0A544VRL3_9MYCO</name>
<dbReference type="InterPro" id="IPR029787">
    <property type="entry name" value="Nucleotide_cyclase"/>
</dbReference>
<dbReference type="AlphaFoldDB" id="A0A544VRL3"/>
<dbReference type="InterPro" id="IPR043128">
    <property type="entry name" value="Rev_trsase/Diguanyl_cyclase"/>
</dbReference>
<feature type="transmembrane region" description="Helical" evidence="2">
    <location>
        <begin position="90"/>
        <end position="108"/>
    </location>
</feature>
<dbReference type="PANTHER" id="PTHR45138">
    <property type="entry name" value="REGULATORY COMPONENTS OF SENSORY TRANSDUCTION SYSTEM"/>
    <property type="match status" value="1"/>
</dbReference>
<dbReference type="Pfam" id="PF00990">
    <property type="entry name" value="GGDEF"/>
    <property type="match status" value="1"/>
</dbReference>
<evidence type="ECO:0000313" key="5">
    <source>
        <dbReference type="Proteomes" id="UP000315759"/>
    </source>
</evidence>
<dbReference type="GO" id="GO:0043709">
    <property type="term" value="P:cell adhesion involved in single-species biofilm formation"/>
    <property type="evidence" value="ECO:0007669"/>
    <property type="project" value="TreeGrafter"/>
</dbReference>
<dbReference type="GO" id="GO:1902201">
    <property type="term" value="P:negative regulation of bacterial-type flagellum-dependent cell motility"/>
    <property type="evidence" value="ECO:0007669"/>
    <property type="project" value="TreeGrafter"/>
</dbReference>
<feature type="transmembrane region" description="Helical" evidence="2">
    <location>
        <begin position="199"/>
        <end position="223"/>
    </location>
</feature>
<feature type="transmembrane region" description="Helical" evidence="2">
    <location>
        <begin position="61"/>
        <end position="84"/>
    </location>
</feature>
<comment type="caution">
    <text evidence="4">The sequence shown here is derived from an EMBL/GenBank/DDBJ whole genome shotgun (WGS) entry which is preliminary data.</text>
</comment>